<dbReference type="AlphaFoldDB" id="A0A9W6IQQ7"/>
<dbReference type="RefSeq" id="WP_271187958.1">
    <property type="nucleotide sequence ID" value="NZ_BSFE01000012.1"/>
</dbReference>
<accession>A0A9W6IQQ7</accession>
<evidence type="ECO:0000313" key="2">
    <source>
        <dbReference type="Proteomes" id="UP001143486"/>
    </source>
</evidence>
<protein>
    <submittedName>
        <fullName evidence="1">Uncharacterized protein</fullName>
    </submittedName>
</protein>
<reference evidence="1" key="2">
    <citation type="submission" date="2023-01" db="EMBL/GenBank/DDBJ databases">
        <authorList>
            <person name="Sun Q."/>
            <person name="Evtushenko L."/>
        </authorList>
    </citation>
    <scope>NUCLEOTIDE SEQUENCE</scope>
    <source>
        <strain evidence="1">VKM B-1513</strain>
    </source>
</reference>
<name>A0A9W6IQQ7_9PROT</name>
<dbReference type="Proteomes" id="UP001143486">
    <property type="component" value="Unassembled WGS sequence"/>
</dbReference>
<gene>
    <name evidence="1" type="ORF">GCM10017621_31230</name>
</gene>
<comment type="caution">
    <text evidence="1">The sequence shown here is derived from an EMBL/GenBank/DDBJ whole genome shotgun (WGS) entry which is preliminary data.</text>
</comment>
<dbReference type="EMBL" id="BSFE01000012">
    <property type="protein sequence ID" value="GLK53615.1"/>
    <property type="molecule type" value="Genomic_DNA"/>
</dbReference>
<evidence type="ECO:0000313" key="1">
    <source>
        <dbReference type="EMBL" id="GLK53615.1"/>
    </source>
</evidence>
<organism evidence="1 2">
    <name type="scientific">Maricaulis virginensis</name>
    <dbReference type="NCBI Taxonomy" id="144022"/>
    <lineage>
        <taxon>Bacteria</taxon>
        <taxon>Pseudomonadati</taxon>
        <taxon>Pseudomonadota</taxon>
        <taxon>Alphaproteobacteria</taxon>
        <taxon>Maricaulales</taxon>
        <taxon>Maricaulaceae</taxon>
        <taxon>Maricaulis</taxon>
    </lineage>
</organism>
<reference evidence="1" key="1">
    <citation type="journal article" date="2014" name="Int. J. Syst. Evol. Microbiol.">
        <title>Complete genome sequence of Corynebacterium casei LMG S-19264T (=DSM 44701T), isolated from a smear-ripened cheese.</title>
        <authorList>
            <consortium name="US DOE Joint Genome Institute (JGI-PGF)"/>
            <person name="Walter F."/>
            <person name="Albersmeier A."/>
            <person name="Kalinowski J."/>
            <person name="Ruckert C."/>
        </authorList>
    </citation>
    <scope>NUCLEOTIDE SEQUENCE</scope>
    <source>
        <strain evidence="1">VKM B-1513</strain>
    </source>
</reference>
<sequence>MAASNQYFDQIRSADFERDIEVLSEILRLESPNVEIPLSIKRLFVLGIYAKLGVDIAGTLSEKEIGSLQDNIDGIPNKIDDKKAG</sequence>
<keyword evidence="2" id="KW-1185">Reference proteome</keyword>
<proteinExistence type="predicted"/>